<dbReference type="SUPFAM" id="SSF52540">
    <property type="entry name" value="P-loop containing nucleoside triphosphate hydrolases"/>
    <property type="match status" value="1"/>
</dbReference>
<keyword evidence="2 6" id="KW-0808">Transferase</keyword>
<dbReference type="Pfam" id="PF01583">
    <property type="entry name" value="APS_kinase"/>
    <property type="match status" value="1"/>
</dbReference>
<reference evidence="8" key="1">
    <citation type="submission" date="2020-06" db="EMBL/GenBank/DDBJ databases">
        <title>WGS assembly of Ceratodon purpureus strain R40.</title>
        <authorList>
            <person name="Carey S.B."/>
            <person name="Jenkins J."/>
            <person name="Shu S."/>
            <person name="Lovell J.T."/>
            <person name="Sreedasyam A."/>
            <person name="Maumus F."/>
            <person name="Tiley G.P."/>
            <person name="Fernandez-Pozo N."/>
            <person name="Barry K."/>
            <person name="Chen C."/>
            <person name="Wang M."/>
            <person name="Lipzen A."/>
            <person name="Daum C."/>
            <person name="Saski C.A."/>
            <person name="Payton A.C."/>
            <person name="Mcbreen J.C."/>
            <person name="Conrad R.E."/>
            <person name="Kollar L.M."/>
            <person name="Olsson S."/>
            <person name="Huttunen S."/>
            <person name="Landis J.B."/>
            <person name="Wickett N.J."/>
            <person name="Johnson M.G."/>
            <person name="Rensing S.A."/>
            <person name="Grimwood J."/>
            <person name="Schmutz J."/>
            <person name="Mcdaniel S.F."/>
        </authorList>
    </citation>
    <scope>NUCLEOTIDE SEQUENCE</scope>
    <source>
        <strain evidence="8">R40</strain>
    </source>
</reference>
<comment type="catalytic activity">
    <reaction evidence="6">
        <text>adenosine 5'-phosphosulfate + ATP = 3'-phosphoadenylyl sulfate + ADP + H(+)</text>
        <dbReference type="Rhea" id="RHEA:24152"/>
        <dbReference type="ChEBI" id="CHEBI:15378"/>
        <dbReference type="ChEBI" id="CHEBI:30616"/>
        <dbReference type="ChEBI" id="CHEBI:58243"/>
        <dbReference type="ChEBI" id="CHEBI:58339"/>
        <dbReference type="ChEBI" id="CHEBI:456216"/>
        <dbReference type="EC" id="2.7.1.25"/>
    </reaction>
</comment>
<dbReference type="EMBL" id="CM026433">
    <property type="protein sequence ID" value="KAG0554866.1"/>
    <property type="molecule type" value="Genomic_DNA"/>
</dbReference>
<evidence type="ECO:0000256" key="2">
    <source>
        <dbReference type="ARBA" id="ARBA00022679"/>
    </source>
</evidence>
<evidence type="ECO:0000313" key="8">
    <source>
        <dbReference type="EMBL" id="KAG0554866.1"/>
    </source>
</evidence>
<proteinExistence type="inferred from homology"/>
<dbReference type="GO" id="GO:0000103">
    <property type="term" value="P:sulfate assimilation"/>
    <property type="evidence" value="ECO:0007669"/>
    <property type="project" value="InterPro"/>
</dbReference>
<dbReference type="CDD" id="cd02027">
    <property type="entry name" value="APSK"/>
    <property type="match status" value="1"/>
</dbReference>
<dbReference type="HAMAP" id="MF_00065">
    <property type="entry name" value="Adenylyl_sulf_kinase"/>
    <property type="match status" value="1"/>
</dbReference>
<dbReference type="EC" id="2.7.1.25" evidence="1 6"/>
<dbReference type="GO" id="GO:0004020">
    <property type="term" value="F:adenylylsulfate kinase activity"/>
    <property type="evidence" value="ECO:0007669"/>
    <property type="project" value="UniProtKB-EC"/>
</dbReference>
<evidence type="ECO:0000256" key="3">
    <source>
        <dbReference type="ARBA" id="ARBA00022741"/>
    </source>
</evidence>
<dbReference type="NCBIfam" id="TIGR00455">
    <property type="entry name" value="apsK"/>
    <property type="match status" value="1"/>
</dbReference>
<comment type="pathway">
    <text evidence="6">Sulfur metabolism; hydrogen sulfide biosynthesis; sulfite from sulfate: step 2/3.</text>
</comment>
<dbReference type="FunFam" id="3.40.50.300:FF:000212">
    <property type="entry name" value="Adenylyl-sulfate kinase"/>
    <property type="match status" value="1"/>
</dbReference>
<protein>
    <recommendedName>
        <fullName evidence="1 6">Adenylyl-sulfate kinase</fullName>
        <ecNumber evidence="1 6">2.7.1.25</ecNumber>
    </recommendedName>
</protein>
<dbReference type="AlphaFoldDB" id="A0A8T0G6H9"/>
<evidence type="ECO:0000256" key="4">
    <source>
        <dbReference type="ARBA" id="ARBA00022777"/>
    </source>
</evidence>
<gene>
    <name evidence="8" type="ORF">KC19_12G126200</name>
</gene>
<dbReference type="PANTHER" id="PTHR11055">
    <property type="entry name" value="BIFUNCTIONAL 3'-PHOSPHOADENOSINE 5'-PHOSPHOSULFATE SYNTHASE"/>
    <property type="match status" value="1"/>
</dbReference>
<sequence length="334" mass="35885">MAKRVDPVRGFVRRGGLCWSRDGSALRSRGGEMVGVGSLGGGRRGGEVGQWKCRERERGGAGASVRVGFKGHWHRSVVASARSSGSARQEEVEHGVVAEGCVNGDAGNGAAASSNEGSISGLILPPLMTVGKSTNILWQGCMVKREDRQRMLNQKGCVIWITGLSGSGKSTLACTLDHALLQRGKLSYVLDGDNVRHGLNNNLGFSAVDRAENIRRVGEVAKLFADTGIICIASFISPYKKDRDACRSLMGAGDFIEVFMDVALEVCEQRDPKGLYKLARAGKIKGFTGVDDPYEEPQEAEIVMKAVNGVYASPQEMTVQMLAYLEENGFLRGD</sequence>
<keyword evidence="4 6" id="KW-0418">Kinase</keyword>
<dbReference type="Proteomes" id="UP000822688">
    <property type="component" value="Chromosome 12"/>
</dbReference>
<comment type="function">
    <text evidence="6">Catalyzes the synthesis of activated sulfate.</text>
</comment>
<dbReference type="NCBIfam" id="NF003013">
    <property type="entry name" value="PRK03846.1"/>
    <property type="match status" value="1"/>
</dbReference>
<dbReference type="InterPro" id="IPR059117">
    <property type="entry name" value="APS_kinase_dom"/>
</dbReference>
<evidence type="ECO:0000259" key="7">
    <source>
        <dbReference type="Pfam" id="PF01583"/>
    </source>
</evidence>
<dbReference type="InterPro" id="IPR027417">
    <property type="entry name" value="P-loop_NTPase"/>
</dbReference>
<keyword evidence="5 6" id="KW-0067">ATP-binding</keyword>
<evidence type="ECO:0000313" key="9">
    <source>
        <dbReference type="Proteomes" id="UP000822688"/>
    </source>
</evidence>
<comment type="similarity">
    <text evidence="6">Belongs to the APS kinase family.</text>
</comment>
<evidence type="ECO:0000256" key="6">
    <source>
        <dbReference type="RuleBase" id="RU004347"/>
    </source>
</evidence>
<evidence type="ECO:0000256" key="5">
    <source>
        <dbReference type="ARBA" id="ARBA00022840"/>
    </source>
</evidence>
<name>A0A8T0G6H9_CERPU</name>
<dbReference type="Gene3D" id="3.40.50.300">
    <property type="entry name" value="P-loop containing nucleotide triphosphate hydrolases"/>
    <property type="match status" value="1"/>
</dbReference>
<dbReference type="InterPro" id="IPR002891">
    <property type="entry name" value="APS"/>
</dbReference>
<keyword evidence="3 6" id="KW-0547">Nucleotide-binding</keyword>
<feature type="domain" description="APS kinase" evidence="7">
    <location>
        <begin position="155"/>
        <end position="304"/>
    </location>
</feature>
<keyword evidence="9" id="KW-1185">Reference proteome</keyword>
<evidence type="ECO:0000256" key="1">
    <source>
        <dbReference type="ARBA" id="ARBA00012121"/>
    </source>
</evidence>
<dbReference type="GO" id="GO:0005524">
    <property type="term" value="F:ATP binding"/>
    <property type="evidence" value="ECO:0007669"/>
    <property type="project" value="UniProtKB-KW"/>
</dbReference>
<organism evidence="8 9">
    <name type="scientific">Ceratodon purpureus</name>
    <name type="common">Fire moss</name>
    <name type="synonym">Dicranum purpureum</name>
    <dbReference type="NCBI Taxonomy" id="3225"/>
    <lineage>
        <taxon>Eukaryota</taxon>
        <taxon>Viridiplantae</taxon>
        <taxon>Streptophyta</taxon>
        <taxon>Embryophyta</taxon>
        <taxon>Bryophyta</taxon>
        <taxon>Bryophytina</taxon>
        <taxon>Bryopsida</taxon>
        <taxon>Dicranidae</taxon>
        <taxon>Pseudoditrichales</taxon>
        <taxon>Ditrichaceae</taxon>
        <taxon>Ceratodon</taxon>
    </lineage>
</organism>
<comment type="caution">
    <text evidence="8">The sequence shown here is derived from an EMBL/GenBank/DDBJ whole genome shotgun (WGS) entry which is preliminary data.</text>
</comment>
<accession>A0A8T0G6H9</accession>
<dbReference type="PANTHER" id="PTHR11055:SF1">
    <property type="entry name" value="PAPS SYNTHETASE, ISOFORM D"/>
    <property type="match status" value="1"/>
</dbReference>